<evidence type="ECO:0000259" key="23">
    <source>
        <dbReference type="PROSITE" id="PS51671"/>
    </source>
</evidence>
<dbReference type="Pfam" id="PF01842">
    <property type="entry name" value="ACT"/>
    <property type="match status" value="1"/>
</dbReference>
<dbReference type="GO" id="GO:0046417">
    <property type="term" value="P:chorismate metabolic process"/>
    <property type="evidence" value="ECO:0007669"/>
    <property type="project" value="InterPro"/>
</dbReference>
<organism evidence="24 25">
    <name type="scientific">Desulfobulbus oligotrophicus</name>
    <dbReference type="NCBI Taxonomy" id="1909699"/>
    <lineage>
        <taxon>Bacteria</taxon>
        <taxon>Pseudomonadati</taxon>
        <taxon>Thermodesulfobacteriota</taxon>
        <taxon>Desulfobulbia</taxon>
        <taxon>Desulfobulbales</taxon>
        <taxon>Desulfobulbaceae</taxon>
        <taxon>Desulfobulbus</taxon>
    </lineage>
</organism>
<accession>A0A7T6ARA4</accession>
<proteinExistence type="predicted"/>
<keyword evidence="15" id="KW-0511">Multifunctional enzyme</keyword>
<keyword evidence="14 24" id="KW-0456">Lyase</keyword>
<dbReference type="EMBL" id="CP054140">
    <property type="protein sequence ID" value="QQG66668.1"/>
    <property type="molecule type" value="Genomic_DNA"/>
</dbReference>
<dbReference type="GO" id="GO:0004106">
    <property type="term" value="F:chorismate mutase activity"/>
    <property type="evidence" value="ECO:0007669"/>
    <property type="project" value="UniProtKB-EC"/>
</dbReference>
<comment type="catalytic activity">
    <reaction evidence="1">
        <text>chorismate = prephenate</text>
        <dbReference type="Rhea" id="RHEA:13897"/>
        <dbReference type="ChEBI" id="CHEBI:29748"/>
        <dbReference type="ChEBI" id="CHEBI:29934"/>
        <dbReference type="EC" id="5.4.99.5"/>
    </reaction>
</comment>
<dbReference type="PANTHER" id="PTHR21022">
    <property type="entry name" value="PREPHENATE DEHYDRATASE P PROTEIN"/>
    <property type="match status" value="1"/>
</dbReference>
<feature type="domain" description="Prephenate dehydratase" evidence="22">
    <location>
        <begin position="91"/>
        <end position="266"/>
    </location>
</feature>
<evidence type="ECO:0000256" key="2">
    <source>
        <dbReference type="ARBA" id="ARBA00002364"/>
    </source>
</evidence>
<comment type="pathway">
    <text evidence="5">Metabolic intermediate biosynthesis; prephenate biosynthesis; prephenate from chorismate: step 1/1.</text>
</comment>
<comment type="subcellular location">
    <subcellularLocation>
        <location evidence="3">Cytoplasm</location>
    </subcellularLocation>
</comment>
<dbReference type="UniPathway" id="UPA00120">
    <property type="reaction ID" value="UER00203"/>
</dbReference>
<evidence type="ECO:0000256" key="8">
    <source>
        <dbReference type="ARBA" id="ARBA00014401"/>
    </source>
</evidence>
<evidence type="ECO:0000256" key="3">
    <source>
        <dbReference type="ARBA" id="ARBA00004496"/>
    </source>
</evidence>
<evidence type="ECO:0000313" key="25">
    <source>
        <dbReference type="Proteomes" id="UP000596092"/>
    </source>
</evidence>
<gene>
    <name evidence="24" type="primary">pheA</name>
    <name evidence="24" type="ORF">HP555_12725</name>
</gene>
<evidence type="ECO:0000256" key="20">
    <source>
        <dbReference type="PIRSR" id="PIRSR001500-2"/>
    </source>
</evidence>
<dbReference type="PROSITE" id="PS51671">
    <property type="entry name" value="ACT"/>
    <property type="match status" value="1"/>
</dbReference>
<evidence type="ECO:0000256" key="15">
    <source>
        <dbReference type="ARBA" id="ARBA00023268"/>
    </source>
</evidence>
<protein>
    <recommendedName>
        <fullName evidence="8">Bifunctional chorismate mutase/prephenate dehydratase</fullName>
        <ecNumber evidence="7">4.2.1.51</ecNumber>
        <ecNumber evidence="6">5.4.99.5</ecNumber>
    </recommendedName>
    <alternativeName>
        <fullName evidence="17">Chorismate mutase-prephenate dehydratase</fullName>
    </alternativeName>
    <alternativeName>
        <fullName evidence="16">p-protein</fullName>
    </alternativeName>
</protein>
<evidence type="ECO:0000256" key="9">
    <source>
        <dbReference type="ARBA" id="ARBA00022490"/>
    </source>
</evidence>
<dbReference type="InterPro" id="IPR008242">
    <property type="entry name" value="Chor_mutase/pphenate_deHydtase"/>
</dbReference>
<evidence type="ECO:0000256" key="11">
    <source>
        <dbReference type="ARBA" id="ARBA00023141"/>
    </source>
</evidence>
<comment type="function">
    <text evidence="2">Catalyzes the Claisen rearrangement of chorismate to prephenate and the decarboxylation/dehydration of prephenate to phenylpyruvate.</text>
</comment>
<feature type="binding site" evidence="19">
    <location>
        <position position="52"/>
    </location>
    <ligand>
        <name>substrate</name>
    </ligand>
</feature>
<dbReference type="SUPFAM" id="SSF48600">
    <property type="entry name" value="Chorismate mutase II"/>
    <property type="match status" value="1"/>
</dbReference>
<dbReference type="InterPro" id="IPR001086">
    <property type="entry name" value="Preph_deHydtase"/>
</dbReference>
<evidence type="ECO:0000256" key="14">
    <source>
        <dbReference type="ARBA" id="ARBA00023239"/>
    </source>
</evidence>
<dbReference type="InterPro" id="IPR018528">
    <property type="entry name" value="Preph_deHydtase_CS"/>
</dbReference>
<reference evidence="24 25" key="1">
    <citation type="submission" date="2020-05" db="EMBL/GenBank/DDBJ databases">
        <title>Complete genome of Desulfobulbus oligotrophicus.</title>
        <authorList>
            <person name="Podar M."/>
        </authorList>
    </citation>
    <scope>NUCLEOTIDE SEQUENCE [LARGE SCALE GENOMIC DNA]</scope>
    <source>
        <strain evidence="24 25">Prop6</strain>
    </source>
</reference>
<evidence type="ECO:0000256" key="1">
    <source>
        <dbReference type="ARBA" id="ARBA00000824"/>
    </source>
</evidence>
<dbReference type="Pfam" id="PF01817">
    <property type="entry name" value="CM_2"/>
    <property type="match status" value="1"/>
</dbReference>
<dbReference type="PIRSF" id="PIRSF001500">
    <property type="entry name" value="Chor_mut_pdt_Ppr"/>
    <property type="match status" value="1"/>
</dbReference>
<evidence type="ECO:0000256" key="19">
    <source>
        <dbReference type="PIRSR" id="PIRSR001500-1"/>
    </source>
</evidence>
<dbReference type="Proteomes" id="UP000596092">
    <property type="component" value="Chromosome"/>
</dbReference>
<dbReference type="GO" id="GO:0005737">
    <property type="term" value="C:cytoplasm"/>
    <property type="evidence" value="ECO:0007669"/>
    <property type="project" value="UniProtKB-SubCell"/>
</dbReference>
<dbReference type="EC" id="5.4.99.5" evidence="6"/>
<evidence type="ECO:0000256" key="13">
    <source>
        <dbReference type="ARBA" id="ARBA00023235"/>
    </source>
</evidence>
<feature type="binding site" evidence="19">
    <location>
        <position position="28"/>
    </location>
    <ligand>
        <name>substrate</name>
    </ligand>
</feature>
<evidence type="ECO:0000256" key="4">
    <source>
        <dbReference type="ARBA" id="ARBA00004741"/>
    </source>
</evidence>
<dbReference type="SUPFAM" id="SSF53850">
    <property type="entry name" value="Periplasmic binding protein-like II"/>
    <property type="match status" value="1"/>
</dbReference>
<dbReference type="GO" id="GO:0009094">
    <property type="term" value="P:L-phenylalanine biosynthetic process"/>
    <property type="evidence" value="ECO:0007669"/>
    <property type="project" value="UniProtKB-UniPathway"/>
</dbReference>
<keyword evidence="9" id="KW-0963">Cytoplasm</keyword>
<feature type="site" description="Essential for prephenate dehydratase activity" evidence="20">
    <location>
        <position position="259"/>
    </location>
</feature>
<dbReference type="PROSITE" id="PS00857">
    <property type="entry name" value="PREPHENATE_DEHYDR_1"/>
    <property type="match status" value="1"/>
</dbReference>
<dbReference type="InterPro" id="IPR002701">
    <property type="entry name" value="CM_II_prokaryot"/>
</dbReference>
<evidence type="ECO:0000259" key="22">
    <source>
        <dbReference type="PROSITE" id="PS51171"/>
    </source>
</evidence>
<feature type="domain" description="Chorismate mutase" evidence="21">
    <location>
        <begin position="1"/>
        <end position="91"/>
    </location>
</feature>
<feature type="binding site" evidence="19">
    <location>
        <position position="87"/>
    </location>
    <ligand>
        <name>substrate</name>
    </ligand>
</feature>
<dbReference type="UniPathway" id="UPA00121">
    <property type="reaction ID" value="UER00345"/>
</dbReference>
<evidence type="ECO:0000256" key="6">
    <source>
        <dbReference type="ARBA" id="ARBA00012404"/>
    </source>
</evidence>
<feature type="binding site" evidence="19">
    <location>
        <position position="11"/>
    </location>
    <ligand>
        <name>substrate</name>
    </ligand>
</feature>
<evidence type="ECO:0000259" key="21">
    <source>
        <dbReference type="PROSITE" id="PS51168"/>
    </source>
</evidence>
<keyword evidence="11" id="KW-0057">Aromatic amino acid biosynthesis</keyword>
<comment type="catalytic activity">
    <reaction evidence="18">
        <text>prephenate + H(+) = 3-phenylpyruvate + CO2 + H2O</text>
        <dbReference type="Rhea" id="RHEA:21648"/>
        <dbReference type="ChEBI" id="CHEBI:15377"/>
        <dbReference type="ChEBI" id="CHEBI:15378"/>
        <dbReference type="ChEBI" id="CHEBI:16526"/>
        <dbReference type="ChEBI" id="CHEBI:18005"/>
        <dbReference type="ChEBI" id="CHEBI:29934"/>
        <dbReference type="EC" id="4.2.1.51"/>
    </reaction>
</comment>
<keyword evidence="10" id="KW-0028">Amino-acid biosynthesis</keyword>
<feature type="binding site" evidence="19">
    <location>
        <position position="39"/>
    </location>
    <ligand>
        <name>substrate</name>
    </ligand>
</feature>
<evidence type="ECO:0000256" key="10">
    <source>
        <dbReference type="ARBA" id="ARBA00022605"/>
    </source>
</evidence>
<dbReference type="SUPFAM" id="SSF55021">
    <property type="entry name" value="ACT-like"/>
    <property type="match status" value="1"/>
</dbReference>
<feature type="binding site" evidence="19">
    <location>
        <position position="48"/>
    </location>
    <ligand>
        <name>substrate</name>
    </ligand>
</feature>
<keyword evidence="13" id="KW-0413">Isomerase</keyword>
<dbReference type="SMART" id="SM00830">
    <property type="entry name" value="CM_2"/>
    <property type="match status" value="1"/>
</dbReference>
<dbReference type="Gene3D" id="3.30.70.260">
    <property type="match status" value="1"/>
</dbReference>
<dbReference type="PANTHER" id="PTHR21022:SF19">
    <property type="entry name" value="PREPHENATE DEHYDRATASE-RELATED"/>
    <property type="match status" value="1"/>
</dbReference>
<dbReference type="EC" id="4.2.1.51" evidence="7"/>
<dbReference type="InterPro" id="IPR036263">
    <property type="entry name" value="Chorismate_II_sf"/>
</dbReference>
<sequence length="367" mass="41526">MTEKQDIPQIRERIDQIDDTILELLKERLDCAKAIGLLKNESNRAKWDPQRELEIYERLRKNNNDIFPYKALRSIFHEIITTCRLSQRKATVGYLGPEATFSHLAGVRYFGQTAEYQPMESIGEVFEEVEKERVQYGIVPVENSIEGAVTYSLDAFLKYKVKICGEIQLAITHNLVNRSGNIEDIQTVASHSQPLAQCRNWLRKHLPKIPTLDVFSTGTAAQMAANNPNVGAIASSLAINTYNLQVVIPGIEDYQGNTTRFLVIGRKSPKKSGYDKTSILIGLINRPGALNEILTILSAKNIDLAKIESRPTKDKQWSYMFFLDMLGHIEDPVIYEACNILRQICAYFELLGSYPRADDINLNGDID</sequence>
<feature type="domain" description="ACT" evidence="23">
    <location>
        <begin position="278"/>
        <end position="355"/>
    </location>
</feature>
<feature type="binding site" evidence="19">
    <location>
        <position position="83"/>
    </location>
    <ligand>
        <name>substrate</name>
    </ligand>
</feature>
<dbReference type="FunFam" id="3.30.70.260:FF:000012">
    <property type="entry name" value="Prephenate dehydratase"/>
    <property type="match status" value="1"/>
</dbReference>
<dbReference type="PROSITE" id="PS51168">
    <property type="entry name" value="CHORISMATE_MUT_2"/>
    <property type="match status" value="1"/>
</dbReference>
<dbReference type="Gene3D" id="1.20.59.10">
    <property type="entry name" value="Chorismate mutase"/>
    <property type="match status" value="1"/>
</dbReference>
<comment type="pathway">
    <text evidence="4">Amino-acid biosynthesis; L-phenylalanine biosynthesis; phenylpyruvate from prephenate: step 1/1.</text>
</comment>
<evidence type="ECO:0000256" key="5">
    <source>
        <dbReference type="ARBA" id="ARBA00004817"/>
    </source>
</evidence>
<dbReference type="CDD" id="cd04905">
    <property type="entry name" value="ACT_CM-PDT"/>
    <property type="match status" value="1"/>
</dbReference>
<dbReference type="FunFam" id="3.40.190.10:FF:000029">
    <property type="entry name" value="Chorismate mutase/Prephenate dehydratase"/>
    <property type="match status" value="1"/>
</dbReference>
<name>A0A7T6ARA4_9BACT</name>
<keyword evidence="25" id="KW-1185">Reference proteome</keyword>
<dbReference type="CDD" id="cd13630">
    <property type="entry name" value="PBP2_PDT_1"/>
    <property type="match status" value="1"/>
</dbReference>
<dbReference type="GO" id="GO:0004664">
    <property type="term" value="F:prephenate dehydratase activity"/>
    <property type="evidence" value="ECO:0007669"/>
    <property type="project" value="UniProtKB-EC"/>
</dbReference>
<dbReference type="InterPro" id="IPR036979">
    <property type="entry name" value="CM_dom_sf"/>
</dbReference>
<evidence type="ECO:0000256" key="12">
    <source>
        <dbReference type="ARBA" id="ARBA00023222"/>
    </source>
</evidence>
<evidence type="ECO:0000313" key="24">
    <source>
        <dbReference type="EMBL" id="QQG66668.1"/>
    </source>
</evidence>
<dbReference type="NCBIfam" id="NF008865">
    <property type="entry name" value="PRK11898.1"/>
    <property type="match status" value="1"/>
</dbReference>
<dbReference type="InterPro" id="IPR045865">
    <property type="entry name" value="ACT-like_dom_sf"/>
</dbReference>
<dbReference type="AlphaFoldDB" id="A0A7T6ARA4"/>
<dbReference type="Pfam" id="PF00800">
    <property type="entry name" value="PDT"/>
    <property type="match status" value="1"/>
</dbReference>
<evidence type="ECO:0000256" key="18">
    <source>
        <dbReference type="ARBA" id="ARBA00047848"/>
    </source>
</evidence>
<evidence type="ECO:0000256" key="7">
    <source>
        <dbReference type="ARBA" id="ARBA00013147"/>
    </source>
</evidence>
<keyword evidence="12" id="KW-0584">Phenylalanine biosynthesis</keyword>
<evidence type="ECO:0000256" key="17">
    <source>
        <dbReference type="ARBA" id="ARBA00031520"/>
    </source>
</evidence>
<dbReference type="InterPro" id="IPR002912">
    <property type="entry name" value="ACT_dom"/>
</dbReference>
<dbReference type="KEGG" id="dog:HP555_12725"/>
<dbReference type="PROSITE" id="PS51171">
    <property type="entry name" value="PREPHENATE_DEHYDR_3"/>
    <property type="match status" value="1"/>
</dbReference>
<dbReference type="RefSeq" id="WP_199262951.1">
    <property type="nucleotide sequence ID" value="NZ_CP054140.1"/>
</dbReference>
<dbReference type="Gene3D" id="3.40.190.10">
    <property type="entry name" value="Periplasmic binding protein-like II"/>
    <property type="match status" value="2"/>
</dbReference>
<evidence type="ECO:0000256" key="16">
    <source>
        <dbReference type="ARBA" id="ARBA00031175"/>
    </source>
</evidence>